<keyword evidence="3" id="KW-1185">Reference proteome</keyword>
<evidence type="ECO:0000256" key="1">
    <source>
        <dbReference type="SAM" id="SignalP"/>
    </source>
</evidence>
<organism evidence="2 3">
    <name type="scientific">Thalassotalea litorea</name>
    <dbReference type="NCBI Taxonomy" id="2020715"/>
    <lineage>
        <taxon>Bacteria</taxon>
        <taxon>Pseudomonadati</taxon>
        <taxon>Pseudomonadota</taxon>
        <taxon>Gammaproteobacteria</taxon>
        <taxon>Alteromonadales</taxon>
        <taxon>Colwelliaceae</taxon>
        <taxon>Thalassotalea</taxon>
    </lineage>
</organism>
<proteinExistence type="predicted"/>
<reference evidence="2 3" key="1">
    <citation type="submission" date="2019-05" db="EMBL/GenBank/DDBJ databases">
        <title>Genome sequences of Thalassotalea litorea 1K03283.</title>
        <authorList>
            <person name="Zhang D."/>
        </authorList>
    </citation>
    <scope>NUCLEOTIDE SEQUENCE [LARGE SCALE GENOMIC DNA]</scope>
    <source>
        <strain evidence="2 3">MCCC 1K03283</strain>
    </source>
</reference>
<comment type="caution">
    <text evidence="2">The sequence shown here is derived from an EMBL/GenBank/DDBJ whole genome shotgun (WGS) entry which is preliminary data.</text>
</comment>
<dbReference type="AlphaFoldDB" id="A0A5R9IV89"/>
<keyword evidence="1" id="KW-0732">Signal</keyword>
<name>A0A5R9IV89_9GAMM</name>
<evidence type="ECO:0000313" key="2">
    <source>
        <dbReference type="EMBL" id="TLU67086.1"/>
    </source>
</evidence>
<gene>
    <name evidence="2" type="ORF">FE810_02015</name>
</gene>
<evidence type="ECO:0008006" key="4">
    <source>
        <dbReference type="Google" id="ProtNLM"/>
    </source>
</evidence>
<dbReference type="Proteomes" id="UP000307790">
    <property type="component" value="Unassembled WGS sequence"/>
</dbReference>
<sequence>MNLRFLILPALLSLAVGCSGMNPRTVTPEDNLSSIKLEKDYIFMAEYATGVKYEYTIKSGIYEPAGLDSKGVYYGGSPSCIITKVIETSWVLTESLKGKVLGTADCGVYVPNNKKSLKVYTVIGTNEAWGNSEPTTIESQKVSTSTFTEHSITPGGAAGVGIGVGVVNALIEAEKGRFTFVRNQKITSELIESISFLTKTNQNAEDASPIIQTD</sequence>
<dbReference type="EMBL" id="VCBC01000003">
    <property type="protein sequence ID" value="TLU67086.1"/>
    <property type="molecule type" value="Genomic_DNA"/>
</dbReference>
<accession>A0A5R9IV89</accession>
<evidence type="ECO:0000313" key="3">
    <source>
        <dbReference type="Proteomes" id="UP000307790"/>
    </source>
</evidence>
<feature type="signal peptide" evidence="1">
    <location>
        <begin position="1"/>
        <end position="21"/>
    </location>
</feature>
<feature type="chain" id="PRO_5024455410" description="Lipoprotein" evidence="1">
    <location>
        <begin position="22"/>
        <end position="214"/>
    </location>
</feature>
<dbReference type="RefSeq" id="WP_171022204.1">
    <property type="nucleotide sequence ID" value="NZ_VCBC01000003.1"/>
</dbReference>
<dbReference type="PROSITE" id="PS51257">
    <property type="entry name" value="PROKAR_LIPOPROTEIN"/>
    <property type="match status" value="1"/>
</dbReference>
<protein>
    <recommendedName>
        <fullName evidence="4">Lipoprotein</fullName>
    </recommendedName>
</protein>